<evidence type="ECO:0000313" key="3">
    <source>
        <dbReference type="EMBL" id="NMM94861.1"/>
    </source>
</evidence>
<feature type="compositionally biased region" description="Polar residues" evidence="1">
    <location>
        <begin position="1"/>
        <end position="10"/>
    </location>
</feature>
<evidence type="ECO:0000256" key="2">
    <source>
        <dbReference type="SAM" id="Phobius"/>
    </source>
</evidence>
<reference evidence="3 4" key="1">
    <citation type="submission" date="2020-02" db="EMBL/GenBank/DDBJ databases">
        <title>Characterization of phylogenetic diversity of novel bifidobacterial species isolated in Czech ZOOs.</title>
        <authorList>
            <person name="Lugli G.A."/>
            <person name="Vera N.B."/>
            <person name="Ventura M."/>
        </authorList>
    </citation>
    <scope>NUCLEOTIDE SEQUENCE [LARGE SCALE GENOMIC DNA]</scope>
    <source>
        <strain evidence="3 4">DSM 109957</strain>
    </source>
</reference>
<dbReference type="AlphaFoldDB" id="A0A7Y0HT99"/>
<dbReference type="EMBL" id="JAAIII010000006">
    <property type="protein sequence ID" value="NMM94861.1"/>
    <property type="molecule type" value="Genomic_DNA"/>
</dbReference>
<evidence type="ECO:0000256" key="1">
    <source>
        <dbReference type="SAM" id="MobiDB-lite"/>
    </source>
</evidence>
<comment type="caution">
    <text evidence="3">The sequence shown here is derived from an EMBL/GenBank/DDBJ whole genome shotgun (WGS) entry which is preliminary data.</text>
</comment>
<gene>
    <name evidence="3" type="ORF">G1C95_2049</name>
</gene>
<evidence type="ECO:0000313" key="4">
    <source>
        <dbReference type="Proteomes" id="UP000532194"/>
    </source>
</evidence>
<keyword evidence="2" id="KW-1133">Transmembrane helix</keyword>
<keyword evidence="2" id="KW-0472">Membrane</keyword>
<accession>A0A7Y0HT99</accession>
<feature type="transmembrane region" description="Helical" evidence="2">
    <location>
        <begin position="39"/>
        <end position="63"/>
    </location>
</feature>
<protein>
    <submittedName>
        <fullName evidence="3">ABC transporter</fullName>
    </submittedName>
</protein>
<dbReference type="RefSeq" id="WP_169172859.1">
    <property type="nucleotide sequence ID" value="NZ_JAAIII010000006.1"/>
</dbReference>
<name>A0A7Y0HT99_9BIFI</name>
<sequence>MKGTDSNTTVGGEYEPDQRAEGREQRRLHLAERKAARNAVSVSIIVVLALVLVAVGVGGGFLLTRSRIPSSLTSSTDAGSITVSSAPFDDSRSVSLSVGLGSSTTVISPISGTVTASTCTVGGTIASGGSLMDVDAVPVLALHTQMPLYRTLTSGMSGADARSLNQTLRVLGYAAPDSDWMTWETITAYNALADTVGAKRLTAESGWGIGPESFMWLPAESLGIASCSISVGQQATSGQAVFVSAATPVKATLPTAANDVVAGDRTLVIGEQTFDVPSGTTELTDVALLSAIAASTEYRLATLSAGSGGSSGGMMTSDAGTASSTGGSGALSVSYTWRLKTPISAVTVPPSAVTHVSDGLGCVASAGESVPVRIISSQLGKTMVEIENDADITMVEVNPTDPKPCR</sequence>
<organism evidence="3 4">
    <name type="scientific">Bifidobacterium oedipodis</name>
    <dbReference type="NCBI Taxonomy" id="2675322"/>
    <lineage>
        <taxon>Bacteria</taxon>
        <taxon>Bacillati</taxon>
        <taxon>Actinomycetota</taxon>
        <taxon>Actinomycetes</taxon>
        <taxon>Bifidobacteriales</taxon>
        <taxon>Bifidobacteriaceae</taxon>
        <taxon>Bifidobacterium</taxon>
    </lineage>
</organism>
<dbReference type="Proteomes" id="UP000532194">
    <property type="component" value="Unassembled WGS sequence"/>
</dbReference>
<keyword evidence="2" id="KW-0812">Transmembrane</keyword>
<proteinExistence type="predicted"/>
<feature type="region of interest" description="Disordered" evidence="1">
    <location>
        <begin position="1"/>
        <end position="24"/>
    </location>
</feature>
<keyword evidence="4" id="KW-1185">Reference proteome</keyword>